<dbReference type="PROSITE" id="PS51257">
    <property type="entry name" value="PROKAR_LIPOPROTEIN"/>
    <property type="match status" value="1"/>
</dbReference>
<dbReference type="InterPro" id="IPR027477">
    <property type="entry name" value="Succ_DH/fumarate_Rdtase_cat_sf"/>
</dbReference>
<dbReference type="InterPro" id="IPR006311">
    <property type="entry name" value="TAT_signal"/>
</dbReference>
<comment type="cofactor">
    <cofactor evidence="1">
        <name>FAD</name>
        <dbReference type="ChEBI" id="CHEBI:57692"/>
    </cofactor>
</comment>
<dbReference type="Pfam" id="PF00890">
    <property type="entry name" value="FAD_binding_2"/>
    <property type="match status" value="1"/>
</dbReference>
<evidence type="ECO:0000256" key="3">
    <source>
        <dbReference type="ARBA" id="ARBA00022827"/>
    </source>
</evidence>
<organism evidence="7 8">
    <name type="scientific">Slackia piriformis</name>
    <dbReference type="NCBI Taxonomy" id="626934"/>
    <lineage>
        <taxon>Bacteria</taxon>
        <taxon>Bacillati</taxon>
        <taxon>Actinomycetota</taxon>
        <taxon>Coriobacteriia</taxon>
        <taxon>Eggerthellales</taxon>
        <taxon>Eggerthellaceae</taxon>
        <taxon>Slackia</taxon>
    </lineage>
</organism>
<protein>
    <submittedName>
        <fullName evidence="7">FAD-dependent oxidoreductase</fullName>
    </submittedName>
</protein>
<dbReference type="AlphaFoldDB" id="A0A943UXC1"/>
<dbReference type="PANTHER" id="PTHR43400:SF7">
    <property type="entry name" value="FAD-DEPENDENT OXIDOREDUCTASE 2 FAD BINDING DOMAIN-CONTAINING PROTEIN"/>
    <property type="match status" value="1"/>
</dbReference>
<feature type="signal peptide" evidence="5">
    <location>
        <begin position="1"/>
        <end position="31"/>
    </location>
</feature>
<dbReference type="PANTHER" id="PTHR43400">
    <property type="entry name" value="FUMARATE REDUCTASE"/>
    <property type="match status" value="1"/>
</dbReference>
<dbReference type="InterPro" id="IPR003953">
    <property type="entry name" value="FAD-dep_OxRdtase_2_FAD-bd"/>
</dbReference>
<keyword evidence="4" id="KW-0560">Oxidoreductase</keyword>
<dbReference type="InterPro" id="IPR036188">
    <property type="entry name" value="FAD/NAD-bd_sf"/>
</dbReference>
<dbReference type="Gene3D" id="3.90.700.10">
    <property type="entry name" value="Succinate dehydrogenase/fumarate reductase flavoprotein, catalytic domain"/>
    <property type="match status" value="1"/>
</dbReference>
<dbReference type="PROSITE" id="PS51318">
    <property type="entry name" value="TAT"/>
    <property type="match status" value="1"/>
</dbReference>
<reference evidence="7" key="1">
    <citation type="submission" date="2021-02" db="EMBL/GenBank/DDBJ databases">
        <title>Infant gut strain persistence is associated with maternal origin, phylogeny, and functional potential including surface adhesion and iron acquisition.</title>
        <authorList>
            <person name="Lou Y.C."/>
        </authorList>
    </citation>
    <scope>NUCLEOTIDE SEQUENCE</scope>
    <source>
        <strain evidence="7">L2_039_000G1_dasL2_039_000G1_concoct_11</strain>
    </source>
</reference>
<keyword evidence="3" id="KW-0274">FAD</keyword>
<comment type="caution">
    <text evidence="7">The sequence shown here is derived from an EMBL/GenBank/DDBJ whole genome shotgun (WGS) entry which is preliminary data.</text>
</comment>
<gene>
    <name evidence="7" type="ORF">KH142_03965</name>
</gene>
<name>A0A943UXC1_9ACTN</name>
<feature type="chain" id="PRO_5039673885" evidence="5">
    <location>
        <begin position="32"/>
        <end position="521"/>
    </location>
</feature>
<evidence type="ECO:0000256" key="2">
    <source>
        <dbReference type="ARBA" id="ARBA00022630"/>
    </source>
</evidence>
<keyword evidence="5" id="KW-0732">Signal</keyword>
<dbReference type="Gene3D" id="3.50.50.60">
    <property type="entry name" value="FAD/NAD(P)-binding domain"/>
    <property type="match status" value="1"/>
</dbReference>
<evidence type="ECO:0000259" key="6">
    <source>
        <dbReference type="Pfam" id="PF00890"/>
    </source>
</evidence>
<feature type="domain" description="FAD-dependent oxidoreductase 2 FAD-binding" evidence="6">
    <location>
        <begin position="53"/>
        <end position="500"/>
    </location>
</feature>
<evidence type="ECO:0000313" key="8">
    <source>
        <dbReference type="Proteomes" id="UP000727506"/>
    </source>
</evidence>
<accession>A0A943UXC1</accession>
<evidence type="ECO:0000256" key="5">
    <source>
        <dbReference type="SAM" id="SignalP"/>
    </source>
</evidence>
<evidence type="ECO:0000313" key="7">
    <source>
        <dbReference type="EMBL" id="MBS6940632.1"/>
    </source>
</evidence>
<dbReference type="SUPFAM" id="SSF51905">
    <property type="entry name" value="FAD/NAD(P)-binding domain"/>
    <property type="match status" value="1"/>
</dbReference>
<dbReference type="EMBL" id="JAGZSV010000050">
    <property type="protein sequence ID" value="MBS6940632.1"/>
    <property type="molecule type" value="Genomic_DNA"/>
</dbReference>
<dbReference type="InterPro" id="IPR050315">
    <property type="entry name" value="FAD-oxidoreductase_2"/>
</dbReference>
<sequence length="521" mass="54182">MGNSVRNGVSRRSFVKSLGLGAAGLGAFALAGCAADGAKGSSSASDKWDHEADVVVVGTGTAGVAAAKTALDAGATVIMVEKEAGAGGVSSVCEQYCAFDSDLHIPQNFDDVQDSAELMLQDAMLCSNGTADEKLAKVYCDKSAEGINWMIEQGCEFKDTLRVSDGRAGQGKYILATPGDLTMKVLASIEAQGGEILTKTPLSSIVRDGETGRVIGIRCDEDKIGIKANKGVVICTGPWGNDEVLTARHTKVLPDIVTECADTLASFGMPYGPYTGEAIIAAQKAGAAVRHMEYMMYDPYYSVPEVMSQKILPAGLTRAVNQVLVTSEGKRFTNEGADRGAIALDIIDALPDHVCYPIVDGRHMPDPTGSIKVDAEKVAKLSEAGILASGDTIEALAADMEAKFGTPASAVLETIARYNDYCASGVDAEFGKDPHHMTPIDQAPFVAGPAETAIPMSTHGGIEINEEARVIDVEGNPIPGLFAAGMCTGGVLGTSTTSGNWQMSGLVYGRIAGELAAAETV</sequence>
<dbReference type="GO" id="GO:0033765">
    <property type="term" value="F:steroid dehydrogenase activity, acting on the CH-CH group of donors"/>
    <property type="evidence" value="ECO:0007669"/>
    <property type="project" value="UniProtKB-ARBA"/>
</dbReference>
<keyword evidence="2" id="KW-0285">Flavoprotein</keyword>
<evidence type="ECO:0000256" key="4">
    <source>
        <dbReference type="ARBA" id="ARBA00023002"/>
    </source>
</evidence>
<proteinExistence type="predicted"/>
<evidence type="ECO:0000256" key="1">
    <source>
        <dbReference type="ARBA" id="ARBA00001974"/>
    </source>
</evidence>
<dbReference type="PRINTS" id="PR00411">
    <property type="entry name" value="PNDRDTASEI"/>
</dbReference>
<dbReference type="SUPFAM" id="SSF56425">
    <property type="entry name" value="Succinate dehydrogenase/fumarate reductase flavoprotein, catalytic domain"/>
    <property type="match status" value="1"/>
</dbReference>
<dbReference type="Proteomes" id="UP000727506">
    <property type="component" value="Unassembled WGS sequence"/>
</dbReference>